<feature type="compositionally biased region" description="Low complexity" evidence="6">
    <location>
        <begin position="24"/>
        <end position="40"/>
    </location>
</feature>
<reference evidence="8 9" key="1">
    <citation type="submission" date="2014-04" db="EMBL/GenBank/DDBJ databases">
        <authorList>
            <consortium name="DOE Joint Genome Institute"/>
            <person name="Kuo A."/>
            <person name="Tarkka M."/>
            <person name="Buscot F."/>
            <person name="Kohler A."/>
            <person name="Nagy L.G."/>
            <person name="Floudas D."/>
            <person name="Copeland A."/>
            <person name="Barry K.W."/>
            <person name="Cichocki N."/>
            <person name="Veneault-Fourrey C."/>
            <person name="LaButti K."/>
            <person name="Lindquist E.A."/>
            <person name="Lipzen A."/>
            <person name="Lundell T."/>
            <person name="Morin E."/>
            <person name="Murat C."/>
            <person name="Sun H."/>
            <person name="Tunlid A."/>
            <person name="Henrissat B."/>
            <person name="Grigoriev I.V."/>
            <person name="Hibbett D.S."/>
            <person name="Martin F."/>
            <person name="Nordberg H.P."/>
            <person name="Cantor M.N."/>
            <person name="Hua S.X."/>
        </authorList>
    </citation>
    <scope>NUCLEOTIDE SEQUENCE [LARGE SCALE GENOMIC DNA]</scope>
    <source>
        <strain evidence="8 9">F 1598</strain>
    </source>
</reference>
<dbReference type="Pfam" id="PF09649">
    <property type="entry name" value="CHZ"/>
    <property type="match status" value="1"/>
</dbReference>
<name>A0A0C3FUW6_PILCF</name>
<dbReference type="STRING" id="765440.A0A0C3FUW6"/>
<dbReference type="HOGENOM" id="CLU_130004_0_1_1"/>
<evidence type="ECO:0000259" key="7">
    <source>
        <dbReference type="SMART" id="SM01082"/>
    </source>
</evidence>
<feature type="domain" description="Histone chaperone" evidence="7">
    <location>
        <begin position="79"/>
        <end position="117"/>
    </location>
</feature>
<feature type="compositionally biased region" description="Basic and acidic residues" evidence="6">
    <location>
        <begin position="41"/>
        <end position="53"/>
    </location>
</feature>
<reference evidence="9" key="2">
    <citation type="submission" date="2015-01" db="EMBL/GenBank/DDBJ databases">
        <title>Evolutionary Origins and Diversification of the Mycorrhizal Mutualists.</title>
        <authorList>
            <consortium name="DOE Joint Genome Institute"/>
            <consortium name="Mycorrhizal Genomics Consortium"/>
            <person name="Kohler A."/>
            <person name="Kuo A."/>
            <person name="Nagy L.G."/>
            <person name="Floudas D."/>
            <person name="Copeland A."/>
            <person name="Barry K.W."/>
            <person name="Cichocki N."/>
            <person name="Veneault-Fourrey C."/>
            <person name="LaButti K."/>
            <person name="Lindquist E.A."/>
            <person name="Lipzen A."/>
            <person name="Lundell T."/>
            <person name="Morin E."/>
            <person name="Murat C."/>
            <person name="Riley R."/>
            <person name="Ohm R."/>
            <person name="Sun H."/>
            <person name="Tunlid A."/>
            <person name="Henrissat B."/>
            <person name="Grigoriev I.V."/>
            <person name="Hibbett D.S."/>
            <person name="Martin F."/>
        </authorList>
    </citation>
    <scope>NUCLEOTIDE SEQUENCE [LARGE SCALE GENOMIC DNA]</scope>
    <source>
        <strain evidence="9">F 1598</strain>
    </source>
</reference>
<organism evidence="8 9">
    <name type="scientific">Piloderma croceum (strain F 1598)</name>
    <dbReference type="NCBI Taxonomy" id="765440"/>
    <lineage>
        <taxon>Eukaryota</taxon>
        <taxon>Fungi</taxon>
        <taxon>Dikarya</taxon>
        <taxon>Basidiomycota</taxon>
        <taxon>Agaricomycotina</taxon>
        <taxon>Agaricomycetes</taxon>
        <taxon>Agaricomycetidae</taxon>
        <taxon>Atheliales</taxon>
        <taxon>Atheliaceae</taxon>
        <taxon>Piloderma</taxon>
    </lineage>
</organism>
<dbReference type="InParanoid" id="A0A0C3FUW6"/>
<dbReference type="EMBL" id="KN832991">
    <property type="protein sequence ID" value="KIM83209.1"/>
    <property type="molecule type" value="Genomic_DNA"/>
</dbReference>
<dbReference type="Proteomes" id="UP000054166">
    <property type="component" value="Unassembled WGS sequence"/>
</dbReference>
<keyword evidence="4" id="KW-0143">Chaperone</keyword>
<evidence type="ECO:0000256" key="1">
    <source>
        <dbReference type="ARBA" id="ARBA00002212"/>
    </source>
</evidence>
<evidence type="ECO:0000313" key="8">
    <source>
        <dbReference type="EMBL" id="KIM83209.1"/>
    </source>
</evidence>
<comment type="subcellular location">
    <subcellularLocation>
        <location evidence="2">Nucleus</location>
    </subcellularLocation>
</comment>
<evidence type="ECO:0000313" key="9">
    <source>
        <dbReference type="Proteomes" id="UP000054166"/>
    </source>
</evidence>
<feature type="region of interest" description="Disordered" evidence="6">
    <location>
        <begin position="1"/>
        <end position="137"/>
    </location>
</feature>
<comment type="similarity">
    <text evidence="3">Belongs to the CHZ1 family.</text>
</comment>
<sequence>MAKYSIRVSVIDRYHRPNSMSTDATSPSGASANNASANDASIDKGKGKGKVVEADDNMEDEEEEEEDDDVSDDEEEEEEEEEDESLQEIDPSVILPGSRRTRGVKVDYTSPEALAKAQLKPEDNDDDSDDDVHMKDD</sequence>
<evidence type="ECO:0000256" key="3">
    <source>
        <dbReference type="ARBA" id="ARBA00008057"/>
    </source>
</evidence>
<gene>
    <name evidence="8" type="ORF">PILCRDRAFT_819445</name>
</gene>
<keyword evidence="5" id="KW-0539">Nucleus</keyword>
<protein>
    <recommendedName>
        <fullName evidence="7">Histone chaperone domain-containing protein</fullName>
    </recommendedName>
</protein>
<dbReference type="AlphaFoldDB" id="A0A0C3FUW6"/>
<dbReference type="InterPro" id="IPR019098">
    <property type="entry name" value="Histone_chaperone_domain_CHZ"/>
</dbReference>
<evidence type="ECO:0000256" key="4">
    <source>
        <dbReference type="ARBA" id="ARBA00023186"/>
    </source>
</evidence>
<evidence type="ECO:0000256" key="6">
    <source>
        <dbReference type="SAM" id="MobiDB-lite"/>
    </source>
</evidence>
<evidence type="ECO:0000256" key="2">
    <source>
        <dbReference type="ARBA" id="ARBA00004123"/>
    </source>
</evidence>
<accession>A0A0C3FUW6</accession>
<evidence type="ECO:0000256" key="5">
    <source>
        <dbReference type="ARBA" id="ARBA00023242"/>
    </source>
</evidence>
<comment type="function">
    <text evidence="1">Forms a chaperone-bound H2A.Z-H2B complex that acts as a source for SWR1 complex-dependent H2A to H2A.Z histone replacement in chromatin.</text>
</comment>
<feature type="compositionally biased region" description="Acidic residues" evidence="6">
    <location>
        <begin position="54"/>
        <end position="87"/>
    </location>
</feature>
<dbReference type="GO" id="GO:0005634">
    <property type="term" value="C:nucleus"/>
    <property type="evidence" value="ECO:0007669"/>
    <property type="project" value="UniProtKB-SubCell"/>
</dbReference>
<proteinExistence type="inferred from homology"/>
<keyword evidence="9" id="KW-1185">Reference proteome</keyword>
<dbReference type="OrthoDB" id="3364766at2759"/>
<dbReference type="SMART" id="SM01082">
    <property type="entry name" value="CHZ"/>
    <property type="match status" value="1"/>
</dbReference>